<accession>A0A2M7ALX4</accession>
<keyword evidence="2" id="KW-0472">Membrane</keyword>
<dbReference type="Pfam" id="PF10097">
    <property type="entry name" value="DUF2335"/>
    <property type="match status" value="1"/>
</dbReference>
<evidence type="ECO:0008006" key="5">
    <source>
        <dbReference type="Google" id="ProtNLM"/>
    </source>
</evidence>
<protein>
    <recommendedName>
        <fullName evidence="5">DUF2335 domain-containing protein</fullName>
    </recommendedName>
</protein>
<reference evidence="4" key="1">
    <citation type="submission" date="2017-09" db="EMBL/GenBank/DDBJ databases">
        <title>Depth-based differentiation of microbial function through sediment-hosted aquifers and enrichment of novel symbionts in the deep terrestrial subsurface.</title>
        <authorList>
            <person name="Probst A.J."/>
            <person name="Ladd B."/>
            <person name="Jarett J.K."/>
            <person name="Geller-Mcgrath D.E."/>
            <person name="Sieber C.M.K."/>
            <person name="Emerson J.B."/>
            <person name="Anantharaman K."/>
            <person name="Thomas B.C."/>
            <person name="Malmstrom R."/>
            <person name="Stieglmeier M."/>
            <person name="Klingl A."/>
            <person name="Woyke T."/>
            <person name="Ryan C.M."/>
            <person name="Banfield J.F."/>
        </authorList>
    </citation>
    <scope>NUCLEOTIDE SEQUENCE [LARGE SCALE GENOMIC DNA]</scope>
</reference>
<gene>
    <name evidence="3" type="ORF">COS81_04165</name>
</gene>
<evidence type="ECO:0000256" key="1">
    <source>
        <dbReference type="SAM" id="MobiDB-lite"/>
    </source>
</evidence>
<name>A0A2M7ALX4_UNCKA</name>
<feature type="compositionally biased region" description="Basic and acidic residues" evidence="1">
    <location>
        <begin position="13"/>
        <end position="22"/>
    </location>
</feature>
<comment type="caution">
    <text evidence="3">The sequence shown here is derived from an EMBL/GenBank/DDBJ whole genome shotgun (WGS) entry which is preliminary data.</text>
</comment>
<keyword evidence="2" id="KW-0812">Transmembrane</keyword>
<keyword evidence="2" id="KW-1133">Transmembrane helix</keyword>
<feature type="transmembrane region" description="Helical" evidence="2">
    <location>
        <begin position="87"/>
        <end position="105"/>
    </location>
</feature>
<feature type="transmembrane region" description="Helical" evidence="2">
    <location>
        <begin position="111"/>
        <end position="130"/>
    </location>
</feature>
<sequence>MSEDQDNPTKFNNKADGKTNPKDLVRVERQEFFSGPLPHPQVLAGYEQICPGAADRIISMAEKQSDHRQGLEKKVTASNIDNEKMGMYFAFLALLAFLIVGTVLLMCDKELAGLITLIATGGVFIGNYILTKKKEKEISEKKKKKIKTEEEEN</sequence>
<dbReference type="InterPro" id="IPR019284">
    <property type="entry name" value="RP532"/>
</dbReference>
<dbReference type="AlphaFoldDB" id="A0A2M7ALX4"/>
<proteinExistence type="predicted"/>
<feature type="region of interest" description="Disordered" evidence="1">
    <location>
        <begin position="1"/>
        <end position="22"/>
    </location>
</feature>
<dbReference type="EMBL" id="PEWD01000079">
    <property type="protein sequence ID" value="PIU68383.1"/>
    <property type="molecule type" value="Genomic_DNA"/>
</dbReference>
<evidence type="ECO:0000313" key="3">
    <source>
        <dbReference type="EMBL" id="PIU68383.1"/>
    </source>
</evidence>
<evidence type="ECO:0000256" key="2">
    <source>
        <dbReference type="SAM" id="Phobius"/>
    </source>
</evidence>
<organism evidence="3 4">
    <name type="scientific">candidate division WWE3 bacterium CG06_land_8_20_14_3_00_42_16</name>
    <dbReference type="NCBI Taxonomy" id="1975083"/>
    <lineage>
        <taxon>Bacteria</taxon>
        <taxon>Katanobacteria</taxon>
    </lineage>
</organism>
<evidence type="ECO:0000313" key="4">
    <source>
        <dbReference type="Proteomes" id="UP000229916"/>
    </source>
</evidence>
<dbReference type="Proteomes" id="UP000229916">
    <property type="component" value="Unassembled WGS sequence"/>
</dbReference>